<feature type="compositionally biased region" description="Low complexity" evidence="1">
    <location>
        <begin position="128"/>
        <end position="137"/>
    </location>
</feature>
<accession>A0A5N6TW42</accession>
<evidence type="ECO:0000256" key="1">
    <source>
        <dbReference type="SAM" id="MobiDB-lite"/>
    </source>
</evidence>
<feature type="compositionally biased region" description="Polar residues" evidence="1">
    <location>
        <begin position="140"/>
        <end position="156"/>
    </location>
</feature>
<reference evidence="2 3" key="1">
    <citation type="submission" date="2019-04" db="EMBL/GenBank/DDBJ databases">
        <title>Friends and foes A comparative genomics study of 23 Aspergillus species from section Flavi.</title>
        <authorList>
            <consortium name="DOE Joint Genome Institute"/>
            <person name="Kjaerbolling I."/>
            <person name="Vesth T."/>
            <person name="Frisvad J.C."/>
            <person name="Nybo J.L."/>
            <person name="Theobald S."/>
            <person name="Kildgaard S."/>
            <person name="Isbrandt T."/>
            <person name="Kuo A."/>
            <person name="Sato A."/>
            <person name="Lyhne E.K."/>
            <person name="Kogle M.E."/>
            <person name="Wiebenga A."/>
            <person name="Kun R.S."/>
            <person name="Lubbers R.J."/>
            <person name="Makela M.R."/>
            <person name="Barry K."/>
            <person name="Chovatia M."/>
            <person name="Clum A."/>
            <person name="Daum C."/>
            <person name="Haridas S."/>
            <person name="He G."/>
            <person name="LaButti K."/>
            <person name="Lipzen A."/>
            <person name="Mondo S."/>
            <person name="Riley R."/>
            <person name="Salamov A."/>
            <person name="Simmons B.A."/>
            <person name="Magnuson J.K."/>
            <person name="Henrissat B."/>
            <person name="Mortensen U.H."/>
            <person name="Larsen T.O."/>
            <person name="Devries R.P."/>
            <person name="Grigoriev I.V."/>
            <person name="Machida M."/>
            <person name="Baker S.E."/>
            <person name="Andersen M.R."/>
        </authorList>
    </citation>
    <scope>NUCLEOTIDE SEQUENCE [LARGE SCALE GENOMIC DNA]</scope>
    <source>
        <strain evidence="2 3">IBT 18842</strain>
    </source>
</reference>
<dbReference type="OrthoDB" id="4312109at2759"/>
<feature type="compositionally biased region" description="Basic and acidic residues" evidence="1">
    <location>
        <begin position="289"/>
        <end position="306"/>
    </location>
</feature>
<feature type="region of interest" description="Disordered" evidence="1">
    <location>
        <begin position="1"/>
        <end position="313"/>
    </location>
</feature>
<dbReference type="AlphaFoldDB" id="A0A5N6TW42"/>
<keyword evidence="3" id="KW-1185">Reference proteome</keyword>
<feature type="compositionally biased region" description="Polar residues" evidence="1">
    <location>
        <begin position="223"/>
        <end position="249"/>
    </location>
</feature>
<feature type="compositionally biased region" description="Polar residues" evidence="1">
    <location>
        <begin position="76"/>
        <end position="120"/>
    </location>
</feature>
<feature type="compositionally biased region" description="Polar residues" evidence="1">
    <location>
        <begin position="42"/>
        <end position="59"/>
    </location>
</feature>
<name>A0A5N6TW42_ASPAV</name>
<evidence type="ECO:0000313" key="2">
    <source>
        <dbReference type="EMBL" id="KAE8150602.1"/>
    </source>
</evidence>
<dbReference type="EMBL" id="ML742090">
    <property type="protein sequence ID" value="KAE8150602.1"/>
    <property type="molecule type" value="Genomic_DNA"/>
</dbReference>
<feature type="compositionally biased region" description="Polar residues" evidence="1">
    <location>
        <begin position="24"/>
        <end position="34"/>
    </location>
</feature>
<sequence>METLQGADTVQSTDDSGGVATDASDGTGQESVTSPEPAAAENGNQSSTSENPVNQNAQNETSSPESSTEAEDRSENTQAQSQPAEADNSENTQEQSQSAEADNSENTQGQSQDSESTSTEANDRSESAQEQSQSVEADNSENTQGQSQDSESTSTEAGDRENTQEQSQSTEPDNRESTQEQSQASESTSAEPDNSENTQEQSQEQSQASDSTSTEADGRESTQEQSQSNEADNSENTQDQPQASESASTEADRSETTQTQSQSAEPSTEPNPSTQEHPQPLNPSNPDKPNPDKPNPDKPNPDKPNPDKPTPSTLETLKTALQAAIKAAYTLHIKTQLRNLLSSPQRPLPLSSLQDRLTHQIFKTLLFNTSTAMRTGQDNHAEYLILQALHISQQTQNENWASQACYWLGRIEWYRDNKQTAYALFDASLRTQDPDSPPNREEVSLYKSYLEPGHLRHSWQIYYQASSTYTLPPHRKYPIPASLSDIRRKRKRSLRSALEASFLDSQPLVGELRRCVLTASDTDPEAGFVERNEPDKMLPLYPASFTFRMYPRGAARRSRMKSIFSEQYYECLYSIAAWQSFIMFNDEQYLTWDSLVQERWMLRRRIVVLNKGWKVQDPLF</sequence>
<feature type="compositionally biased region" description="Polar residues" evidence="1">
    <location>
        <begin position="256"/>
        <end position="277"/>
    </location>
</feature>
<evidence type="ECO:0000313" key="3">
    <source>
        <dbReference type="Proteomes" id="UP000325780"/>
    </source>
</evidence>
<dbReference type="Proteomes" id="UP000325780">
    <property type="component" value="Unassembled WGS sequence"/>
</dbReference>
<organism evidence="2 3">
    <name type="scientific">Aspergillus avenaceus</name>
    <dbReference type="NCBI Taxonomy" id="36643"/>
    <lineage>
        <taxon>Eukaryota</taxon>
        <taxon>Fungi</taxon>
        <taxon>Dikarya</taxon>
        <taxon>Ascomycota</taxon>
        <taxon>Pezizomycotina</taxon>
        <taxon>Eurotiomycetes</taxon>
        <taxon>Eurotiomycetidae</taxon>
        <taxon>Eurotiales</taxon>
        <taxon>Aspergillaceae</taxon>
        <taxon>Aspergillus</taxon>
        <taxon>Aspergillus subgen. Circumdati</taxon>
    </lineage>
</organism>
<proteinExistence type="predicted"/>
<gene>
    <name evidence="2" type="ORF">BDV25DRAFT_139687</name>
</gene>
<feature type="compositionally biased region" description="Low complexity" evidence="1">
    <location>
        <begin position="179"/>
        <end position="215"/>
    </location>
</feature>
<feature type="compositionally biased region" description="Polar residues" evidence="1">
    <location>
        <begin position="1"/>
        <end position="15"/>
    </location>
</feature>
<protein>
    <submittedName>
        <fullName evidence="2">Uncharacterized protein</fullName>
    </submittedName>
</protein>